<keyword evidence="7" id="KW-1185">Reference proteome</keyword>
<accession>A0ABV1WAQ2</accession>
<proteinExistence type="inferred from homology"/>
<dbReference type="RefSeq" id="WP_086723665.1">
    <property type="nucleotide sequence ID" value="NZ_MUBM01000041.1"/>
</dbReference>
<dbReference type="PANTHER" id="PTHR42804:SF1">
    <property type="entry name" value="ALDEHYDE DEHYDROGENASE-RELATED"/>
    <property type="match status" value="1"/>
</dbReference>
<dbReference type="Pfam" id="PF00171">
    <property type="entry name" value="Aldedh"/>
    <property type="match status" value="1"/>
</dbReference>
<dbReference type="SUPFAM" id="SSF53720">
    <property type="entry name" value="ALDH-like"/>
    <property type="match status" value="1"/>
</dbReference>
<organism evidence="6 7">
    <name type="scientific">Streptomyces carpinensis</name>
    <dbReference type="NCBI Taxonomy" id="66369"/>
    <lineage>
        <taxon>Bacteria</taxon>
        <taxon>Bacillati</taxon>
        <taxon>Actinomycetota</taxon>
        <taxon>Actinomycetes</taxon>
        <taxon>Kitasatosporales</taxon>
        <taxon>Streptomycetaceae</taxon>
        <taxon>Streptomyces</taxon>
    </lineage>
</organism>
<dbReference type="PROSITE" id="PS00687">
    <property type="entry name" value="ALDEHYDE_DEHYDR_GLU"/>
    <property type="match status" value="1"/>
</dbReference>
<dbReference type="InterPro" id="IPR016161">
    <property type="entry name" value="Ald_DH/histidinol_DH"/>
</dbReference>
<sequence>MRQYPHLYIDGRWTDPIEPHELELVDPTREEPFARVALGSAADADRAVAAARHAFESFSTTSVDDRIALIDRVIDVYESHIDDFSELIAREVGIPISNRAQVTGPAEHMRVAREILREYPFESRMGSAIVRREPIGVCALISPWNWPVQTGVIKVIYALAAGCTVVAKPSLNSAASGALLAQVLHEAEVPPGVFNLVNGRGREVGDALSHHPNVDMISFTGSTAAGKQVGAAAAGTVKRVCLELGGKSANIVLPDADLERAARWNIQRCFFNAGQSCHAPSRMLVHESQVDQVVPFLADEARRYRLGDPLNIATTMGPVVSAAQFKSIRDHIQSGVEQGGQLVTGGLERPDGLDHGYFVQPTVFTGVTPDMTIAREEVFGPVLAVLPYHDEDEALHIANDSPYGLGGYVFGGDRTHARRVASGLRAGRISFNGAPTDSYTPMGGYKQSGIGRSMGRFGLEEYLEVKSVYGFEDEAQALPTLFG</sequence>
<dbReference type="PANTHER" id="PTHR42804">
    <property type="entry name" value="ALDEHYDE DEHYDROGENASE"/>
    <property type="match status" value="1"/>
</dbReference>
<comment type="caution">
    <text evidence="6">The sequence shown here is derived from an EMBL/GenBank/DDBJ whole genome shotgun (WGS) entry which is preliminary data.</text>
</comment>
<dbReference type="InterPro" id="IPR015590">
    <property type="entry name" value="Aldehyde_DH_dom"/>
</dbReference>
<dbReference type="InterPro" id="IPR016163">
    <property type="entry name" value="Ald_DH_C"/>
</dbReference>
<keyword evidence="2 4" id="KW-0560">Oxidoreductase</keyword>
<name>A0ABV1WAQ2_9ACTN</name>
<dbReference type="InterPro" id="IPR029510">
    <property type="entry name" value="Ald_DH_CS_GLU"/>
</dbReference>
<comment type="similarity">
    <text evidence="1 4">Belongs to the aldehyde dehydrogenase family.</text>
</comment>
<protein>
    <submittedName>
        <fullName evidence="6">Aldehyde dehydrogenase family protein</fullName>
    </submittedName>
</protein>
<dbReference type="Gene3D" id="3.40.309.10">
    <property type="entry name" value="Aldehyde Dehydrogenase, Chain A, domain 2"/>
    <property type="match status" value="1"/>
</dbReference>
<gene>
    <name evidence="6" type="ORF">ABT317_28075</name>
</gene>
<feature type="domain" description="Aldehyde dehydrogenase" evidence="5">
    <location>
        <begin position="13"/>
        <end position="468"/>
    </location>
</feature>
<evidence type="ECO:0000256" key="4">
    <source>
        <dbReference type="RuleBase" id="RU003345"/>
    </source>
</evidence>
<reference evidence="6 7" key="1">
    <citation type="submission" date="2024-06" db="EMBL/GenBank/DDBJ databases">
        <title>The Natural Products Discovery Center: Release of the First 8490 Sequenced Strains for Exploring Actinobacteria Biosynthetic Diversity.</title>
        <authorList>
            <person name="Kalkreuter E."/>
            <person name="Kautsar S.A."/>
            <person name="Yang D."/>
            <person name="Bader C.D."/>
            <person name="Teijaro C.N."/>
            <person name="Fluegel L."/>
            <person name="Davis C.M."/>
            <person name="Simpson J.R."/>
            <person name="Lauterbach L."/>
            <person name="Steele A.D."/>
            <person name="Gui C."/>
            <person name="Meng S."/>
            <person name="Li G."/>
            <person name="Viehrig K."/>
            <person name="Ye F."/>
            <person name="Su P."/>
            <person name="Kiefer A.F."/>
            <person name="Nichols A."/>
            <person name="Cepeda A.J."/>
            <person name="Yan W."/>
            <person name="Fan B."/>
            <person name="Jiang Y."/>
            <person name="Adhikari A."/>
            <person name="Zheng C.-J."/>
            <person name="Schuster L."/>
            <person name="Cowan T.M."/>
            <person name="Smanski M.J."/>
            <person name="Chevrette M.G."/>
            <person name="De Carvalho L.P.S."/>
            <person name="Shen B."/>
        </authorList>
    </citation>
    <scope>NUCLEOTIDE SEQUENCE [LARGE SCALE GENOMIC DNA]</scope>
    <source>
        <strain evidence="6 7">NPDC000634</strain>
    </source>
</reference>
<dbReference type="Proteomes" id="UP001458415">
    <property type="component" value="Unassembled WGS sequence"/>
</dbReference>
<evidence type="ECO:0000256" key="2">
    <source>
        <dbReference type="ARBA" id="ARBA00023002"/>
    </source>
</evidence>
<dbReference type="Gene3D" id="3.40.605.10">
    <property type="entry name" value="Aldehyde Dehydrogenase, Chain A, domain 1"/>
    <property type="match status" value="1"/>
</dbReference>
<evidence type="ECO:0000259" key="5">
    <source>
        <dbReference type="Pfam" id="PF00171"/>
    </source>
</evidence>
<evidence type="ECO:0000256" key="3">
    <source>
        <dbReference type="PROSITE-ProRule" id="PRU10007"/>
    </source>
</evidence>
<evidence type="ECO:0000313" key="6">
    <source>
        <dbReference type="EMBL" id="MER6980722.1"/>
    </source>
</evidence>
<dbReference type="CDD" id="cd07138">
    <property type="entry name" value="ALDH_CddD_SSP0762"/>
    <property type="match status" value="1"/>
</dbReference>
<evidence type="ECO:0000313" key="7">
    <source>
        <dbReference type="Proteomes" id="UP001458415"/>
    </source>
</evidence>
<dbReference type="EMBL" id="JBEPCU010000609">
    <property type="protein sequence ID" value="MER6980722.1"/>
    <property type="molecule type" value="Genomic_DNA"/>
</dbReference>
<dbReference type="InterPro" id="IPR016162">
    <property type="entry name" value="Ald_DH_N"/>
</dbReference>
<feature type="active site" evidence="3">
    <location>
        <position position="243"/>
    </location>
</feature>
<evidence type="ECO:0000256" key="1">
    <source>
        <dbReference type="ARBA" id="ARBA00009986"/>
    </source>
</evidence>